<dbReference type="PRINTS" id="PR00463">
    <property type="entry name" value="EP450I"/>
</dbReference>
<feature type="binding site" description="axial binding residue" evidence="12">
    <location>
        <position position="147"/>
    </location>
    <ligand>
        <name>heme</name>
        <dbReference type="ChEBI" id="CHEBI:30413"/>
    </ligand>
    <ligandPart>
        <name>Fe</name>
        <dbReference type="ChEBI" id="CHEBI:18248"/>
    </ligandPart>
</feature>
<gene>
    <name evidence="14" type="ORF">LTRI10_LOCUS26588</name>
</gene>
<keyword evidence="11" id="KW-0472">Membrane</keyword>
<keyword evidence="7" id="KW-1133">Transmembrane helix</keyword>
<dbReference type="GO" id="GO:0004497">
    <property type="term" value="F:monooxygenase activity"/>
    <property type="evidence" value="ECO:0007669"/>
    <property type="project" value="UniProtKB-KW"/>
</dbReference>
<sequence>MFLAGIETSTTVMEWVMSAMIRDSRVLRKAQQEVRQVYGDDDGKNYFDEASLDQLKYLDMIIAESLRLHPPLPLLIPRENRDQNLELNSYEVPVNSSVLVNAWAINRDPRYWTEAERFFPERFMNFPIDYTGTELQFIPFGAGRRMCPGVTFGMKVVKLTLASLIFHLTWKLLAGQKKH</sequence>
<name>A0AAV2EI78_9ROSI</name>
<dbReference type="GO" id="GO:0020037">
    <property type="term" value="F:heme binding"/>
    <property type="evidence" value="ECO:0007669"/>
    <property type="project" value="InterPro"/>
</dbReference>
<evidence type="ECO:0000313" key="15">
    <source>
        <dbReference type="Proteomes" id="UP001497516"/>
    </source>
</evidence>
<keyword evidence="4 12" id="KW-0349">Heme</keyword>
<protein>
    <recommendedName>
        <fullName evidence="16">Cytochrome P450</fullName>
    </recommendedName>
</protein>
<evidence type="ECO:0000256" key="2">
    <source>
        <dbReference type="ARBA" id="ARBA00004167"/>
    </source>
</evidence>
<keyword evidence="15" id="KW-1185">Reference proteome</keyword>
<dbReference type="InterPro" id="IPR036396">
    <property type="entry name" value="Cyt_P450_sf"/>
</dbReference>
<evidence type="ECO:0008006" key="16">
    <source>
        <dbReference type="Google" id="ProtNLM"/>
    </source>
</evidence>
<dbReference type="GO" id="GO:0005506">
    <property type="term" value="F:iron ion binding"/>
    <property type="evidence" value="ECO:0007669"/>
    <property type="project" value="InterPro"/>
</dbReference>
<comment type="subcellular location">
    <subcellularLocation>
        <location evidence="2">Membrane</location>
        <topology evidence="2">Single-pass membrane protein</topology>
    </subcellularLocation>
</comment>
<evidence type="ECO:0000256" key="12">
    <source>
        <dbReference type="PIRSR" id="PIRSR602401-1"/>
    </source>
</evidence>
<evidence type="ECO:0000256" key="4">
    <source>
        <dbReference type="ARBA" id="ARBA00022617"/>
    </source>
</evidence>
<dbReference type="PRINTS" id="PR00385">
    <property type="entry name" value="P450"/>
</dbReference>
<evidence type="ECO:0000256" key="9">
    <source>
        <dbReference type="ARBA" id="ARBA00023004"/>
    </source>
</evidence>
<keyword evidence="9 12" id="KW-0408">Iron</keyword>
<dbReference type="GO" id="GO:0016020">
    <property type="term" value="C:membrane"/>
    <property type="evidence" value="ECO:0007669"/>
    <property type="project" value="UniProtKB-SubCell"/>
</dbReference>
<evidence type="ECO:0000256" key="11">
    <source>
        <dbReference type="ARBA" id="ARBA00023136"/>
    </source>
</evidence>
<evidence type="ECO:0000256" key="3">
    <source>
        <dbReference type="ARBA" id="ARBA00010617"/>
    </source>
</evidence>
<dbReference type="InterPro" id="IPR001128">
    <property type="entry name" value="Cyt_P450"/>
</dbReference>
<dbReference type="PROSITE" id="PS00086">
    <property type="entry name" value="CYTOCHROME_P450"/>
    <property type="match status" value="1"/>
</dbReference>
<evidence type="ECO:0000313" key="14">
    <source>
        <dbReference type="EMBL" id="CAL1385452.1"/>
    </source>
</evidence>
<comment type="similarity">
    <text evidence="3 13">Belongs to the cytochrome P450 family.</text>
</comment>
<dbReference type="AlphaFoldDB" id="A0AAV2EI78"/>
<comment type="cofactor">
    <cofactor evidence="1 12">
        <name>heme</name>
        <dbReference type="ChEBI" id="CHEBI:30413"/>
    </cofactor>
</comment>
<evidence type="ECO:0000256" key="1">
    <source>
        <dbReference type="ARBA" id="ARBA00001971"/>
    </source>
</evidence>
<evidence type="ECO:0000256" key="7">
    <source>
        <dbReference type="ARBA" id="ARBA00022989"/>
    </source>
</evidence>
<dbReference type="PANTHER" id="PTHR47953:SF19">
    <property type="entry name" value="OS06G0641600 PROTEIN"/>
    <property type="match status" value="1"/>
</dbReference>
<dbReference type="Gene3D" id="1.10.630.10">
    <property type="entry name" value="Cytochrome P450"/>
    <property type="match status" value="1"/>
</dbReference>
<evidence type="ECO:0000256" key="5">
    <source>
        <dbReference type="ARBA" id="ARBA00022692"/>
    </source>
</evidence>
<evidence type="ECO:0000256" key="8">
    <source>
        <dbReference type="ARBA" id="ARBA00023002"/>
    </source>
</evidence>
<organism evidence="14 15">
    <name type="scientific">Linum trigynum</name>
    <dbReference type="NCBI Taxonomy" id="586398"/>
    <lineage>
        <taxon>Eukaryota</taxon>
        <taxon>Viridiplantae</taxon>
        <taxon>Streptophyta</taxon>
        <taxon>Embryophyta</taxon>
        <taxon>Tracheophyta</taxon>
        <taxon>Spermatophyta</taxon>
        <taxon>Magnoliopsida</taxon>
        <taxon>eudicotyledons</taxon>
        <taxon>Gunneridae</taxon>
        <taxon>Pentapetalae</taxon>
        <taxon>rosids</taxon>
        <taxon>fabids</taxon>
        <taxon>Malpighiales</taxon>
        <taxon>Linaceae</taxon>
        <taxon>Linum</taxon>
    </lineage>
</organism>
<evidence type="ECO:0000256" key="10">
    <source>
        <dbReference type="ARBA" id="ARBA00023033"/>
    </source>
</evidence>
<dbReference type="Proteomes" id="UP001497516">
    <property type="component" value="Chromosome 4"/>
</dbReference>
<evidence type="ECO:0000256" key="6">
    <source>
        <dbReference type="ARBA" id="ARBA00022723"/>
    </source>
</evidence>
<evidence type="ECO:0000256" key="13">
    <source>
        <dbReference type="RuleBase" id="RU000461"/>
    </source>
</evidence>
<accession>A0AAV2EI78</accession>
<reference evidence="14 15" key="1">
    <citation type="submission" date="2024-04" db="EMBL/GenBank/DDBJ databases">
        <authorList>
            <person name="Fracassetti M."/>
        </authorList>
    </citation>
    <scope>NUCLEOTIDE SEQUENCE [LARGE SCALE GENOMIC DNA]</scope>
</reference>
<keyword evidence="6 12" id="KW-0479">Metal-binding</keyword>
<dbReference type="InterPro" id="IPR002401">
    <property type="entry name" value="Cyt_P450_E_grp-I"/>
</dbReference>
<proteinExistence type="inferred from homology"/>
<dbReference type="GO" id="GO:0016705">
    <property type="term" value="F:oxidoreductase activity, acting on paired donors, with incorporation or reduction of molecular oxygen"/>
    <property type="evidence" value="ECO:0007669"/>
    <property type="project" value="InterPro"/>
</dbReference>
<keyword evidence="5" id="KW-0812">Transmembrane</keyword>
<dbReference type="SUPFAM" id="SSF48264">
    <property type="entry name" value="Cytochrome P450"/>
    <property type="match status" value="1"/>
</dbReference>
<dbReference type="PANTHER" id="PTHR47953">
    <property type="entry name" value="OS08G0105600 PROTEIN"/>
    <property type="match status" value="1"/>
</dbReference>
<dbReference type="InterPro" id="IPR052306">
    <property type="entry name" value="CYP450_71D"/>
</dbReference>
<dbReference type="EMBL" id="OZ034817">
    <property type="protein sequence ID" value="CAL1385452.1"/>
    <property type="molecule type" value="Genomic_DNA"/>
</dbReference>
<keyword evidence="8 13" id="KW-0560">Oxidoreductase</keyword>
<keyword evidence="10 13" id="KW-0503">Monooxygenase</keyword>
<dbReference type="Pfam" id="PF00067">
    <property type="entry name" value="p450"/>
    <property type="match status" value="1"/>
</dbReference>
<dbReference type="InterPro" id="IPR017972">
    <property type="entry name" value="Cyt_P450_CS"/>
</dbReference>